<evidence type="ECO:0008006" key="4">
    <source>
        <dbReference type="Google" id="ProtNLM"/>
    </source>
</evidence>
<feature type="transmembrane region" description="Helical" evidence="1">
    <location>
        <begin position="64"/>
        <end position="85"/>
    </location>
</feature>
<gene>
    <name evidence="2" type="ORF">Q31b_12990</name>
</gene>
<feature type="transmembrane region" description="Helical" evidence="1">
    <location>
        <begin position="144"/>
        <end position="165"/>
    </location>
</feature>
<protein>
    <recommendedName>
        <fullName evidence="4">DUF4157 domain-containing protein</fullName>
    </recommendedName>
</protein>
<proteinExistence type="predicted"/>
<feature type="transmembrane region" description="Helical" evidence="1">
    <location>
        <begin position="105"/>
        <end position="123"/>
    </location>
</feature>
<organism evidence="2 3">
    <name type="scientific">Novipirellula aureliae</name>
    <dbReference type="NCBI Taxonomy" id="2527966"/>
    <lineage>
        <taxon>Bacteria</taxon>
        <taxon>Pseudomonadati</taxon>
        <taxon>Planctomycetota</taxon>
        <taxon>Planctomycetia</taxon>
        <taxon>Pirellulales</taxon>
        <taxon>Pirellulaceae</taxon>
        <taxon>Novipirellula</taxon>
    </lineage>
</organism>
<dbReference type="EMBL" id="SJPY01000002">
    <property type="protein sequence ID" value="TWU43769.1"/>
    <property type="molecule type" value="Genomic_DNA"/>
</dbReference>
<sequence length="187" mass="20980">MLKNGNKLALDVAVFGDLSRSTLESRRQPVDPPRRYNAERPYSVFHRNGNLQADPKQLSTLRRIVAYLWASPYTIAGITIGLLLGGRFQVVDGVIEISGPRIAGLLLRMLIPALALTFGHVVFGQTEAALARTREHERVHVQQYERWGIAFVPAYLTCWLILSLAGRDGYRENPFEVEAYAADDCQK</sequence>
<keyword evidence="3" id="KW-1185">Reference proteome</keyword>
<evidence type="ECO:0000313" key="3">
    <source>
        <dbReference type="Proteomes" id="UP000315471"/>
    </source>
</evidence>
<comment type="caution">
    <text evidence="2">The sequence shown here is derived from an EMBL/GenBank/DDBJ whole genome shotgun (WGS) entry which is preliminary data.</text>
</comment>
<accession>A0A5C6E986</accession>
<reference evidence="2 3" key="1">
    <citation type="submission" date="2019-02" db="EMBL/GenBank/DDBJ databases">
        <title>Deep-cultivation of Planctomycetes and their phenomic and genomic characterization uncovers novel biology.</title>
        <authorList>
            <person name="Wiegand S."/>
            <person name="Jogler M."/>
            <person name="Boedeker C."/>
            <person name="Pinto D."/>
            <person name="Vollmers J."/>
            <person name="Rivas-Marin E."/>
            <person name="Kohn T."/>
            <person name="Peeters S.H."/>
            <person name="Heuer A."/>
            <person name="Rast P."/>
            <person name="Oberbeckmann S."/>
            <person name="Bunk B."/>
            <person name="Jeske O."/>
            <person name="Meyerdierks A."/>
            <person name="Storesund J.E."/>
            <person name="Kallscheuer N."/>
            <person name="Luecker S."/>
            <person name="Lage O.M."/>
            <person name="Pohl T."/>
            <person name="Merkel B.J."/>
            <person name="Hornburger P."/>
            <person name="Mueller R.-W."/>
            <person name="Bruemmer F."/>
            <person name="Labrenz M."/>
            <person name="Spormann A.M."/>
            <person name="Op Den Camp H."/>
            <person name="Overmann J."/>
            <person name="Amann R."/>
            <person name="Jetten M.S.M."/>
            <person name="Mascher T."/>
            <person name="Medema M.H."/>
            <person name="Devos D.P."/>
            <person name="Kaster A.-K."/>
            <person name="Ovreas L."/>
            <person name="Rohde M."/>
            <person name="Galperin M.Y."/>
            <person name="Jogler C."/>
        </authorList>
    </citation>
    <scope>NUCLEOTIDE SEQUENCE [LARGE SCALE GENOMIC DNA]</scope>
    <source>
        <strain evidence="2 3">Q31b</strain>
    </source>
</reference>
<keyword evidence="1" id="KW-1133">Transmembrane helix</keyword>
<name>A0A5C6E986_9BACT</name>
<keyword evidence="1" id="KW-0812">Transmembrane</keyword>
<keyword evidence="1" id="KW-0472">Membrane</keyword>
<evidence type="ECO:0000313" key="2">
    <source>
        <dbReference type="EMBL" id="TWU43769.1"/>
    </source>
</evidence>
<dbReference type="Proteomes" id="UP000315471">
    <property type="component" value="Unassembled WGS sequence"/>
</dbReference>
<evidence type="ECO:0000256" key="1">
    <source>
        <dbReference type="SAM" id="Phobius"/>
    </source>
</evidence>
<dbReference type="AlphaFoldDB" id="A0A5C6E986"/>